<dbReference type="PANTHER" id="PTHR36503">
    <property type="entry name" value="BLR2520 PROTEIN"/>
    <property type="match status" value="1"/>
</dbReference>
<proteinExistence type="predicted"/>
<dbReference type="Pfam" id="PF00903">
    <property type="entry name" value="Glyoxalase"/>
    <property type="match status" value="1"/>
</dbReference>
<evidence type="ECO:0000313" key="2">
    <source>
        <dbReference type="EMBL" id="WAP70482.1"/>
    </source>
</evidence>
<dbReference type="EMBL" id="CP114029">
    <property type="protein sequence ID" value="WAP70482.1"/>
    <property type="molecule type" value="Genomic_DNA"/>
</dbReference>
<dbReference type="Gene3D" id="3.10.180.10">
    <property type="entry name" value="2,3-Dihydroxybiphenyl 1,2-Dioxygenase, domain 1"/>
    <property type="match status" value="1"/>
</dbReference>
<dbReference type="InterPro" id="IPR029068">
    <property type="entry name" value="Glyas_Bleomycin-R_OHBP_Dase"/>
</dbReference>
<dbReference type="RefSeq" id="WP_268882976.1">
    <property type="nucleotide sequence ID" value="NZ_CP114029.1"/>
</dbReference>
<gene>
    <name evidence="2" type="ORF">OH818_10790</name>
</gene>
<keyword evidence="3" id="KW-1185">Reference proteome</keyword>
<dbReference type="PANTHER" id="PTHR36503:SF1">
    <property type="entry name" value="BLR2520 PROTEIN"/>
    <property type="match status" value="1"/>
</dbReference>
<dbReference type="Proteomes" id="UP001164020">
    <property type="component" value="Chromosome"/>
</dbReference>
<accession>A0ABY7C3T9</accession>
<dbReference type="SUPFAM" id="SSF54593">
    <property type="entry name" value="Glyoxalase/Bleomycin resistance protein/Dihydroxybiphenyl dioxygenase"/>
    <property type="match status" value="1"/>
</dbReference>
<dbReference type="InterPro" id="IPR037523">
    <property type="entry name" value="VOC_core"/>
</dbReference>
<protein>
    <submittedName>
        <fullName evidence="2">VOC family protein</fullName>
    </submittedName>
</protein>
<feature type="domain" description="VOC" evidence="1">
    <location>
        <begin position="5"/>
        <end position="127"/>
    </location>
</feature>
<dbReference type="PROSITE" id="PS51819">
    <property type="entry name" value="VOC"/>
    <property type="match status" value="1"/>
</dbReference>
<evidence type="ECO:0000259" key="1">
    <source>
        <dbReference type="PROSITE" id="PS51819"/>
    </source>
</evidence>
<evidence type="ECO:0000313" key="3">
    <source>
        <dbReference type="Proteomes" id="UP001164020"/>
    </source>
</evidence>
<organism evidence="2 3">
    <name type="scientific">Jiella pelagia</name>
    <dbReference type="NCBI Taxonomy" id="2986949"/>
    <lineage>
        <taxon>Bacteria</taxon>
        <taxon>Pseudomonadati</taxon>
        <taxon>Pseudomonadota</taxon>
        <taxon>Alphaproteobacteria</taxon>
        <taxon>Hyphomicrobiales</taxon>
        <taxon>Aurantimonadaceae</taxon>
        <taxon>Jiella</taxon>
    </lineage>
</organism>
<reference evidence="2" key="1">
    <citation type="submission" date="2022-12" db="EMBL/GenBank/DDBJ databases">
        <title>Jiella pelagia sp. nov., isolated from phosphonate enriched culture of Northwest Pacific surface seawater.</title>
        <authorList>
            <person name="Shin D.Y."/>
            <person name="Hwang C.Y."/>
        </authorList>
    </citation>
    <scope>NUCLEOTIDE SEQUENCE</scope>
    <source>
        <strain evidence="2">HL-NP1</strain>
    </source>
</reference>
<dbReference type="InterPro" id="IPR004360">
    <property type="entry name" value="Glyas_Fos-R_dOase_dom"/>
</dbReference>
<sequence>MNPARITLVTLGVADVARAVVFYEALGWKKSSESVESTAFMIGVGIVLALWNRDDMIADGGEGDLAPGSGSMALAVNFESPEAVDAFYALAVAAGARPVKPPQKVFWGGHSGNFRDIDGHLWEVAHNPFWRLDDDGRVDLTEAP</sequence>
<name>A0ABY7C3T9_9HYPH</name>